<dbReference type="AlphaFoldDB" id="W4JV04"/>
<evidence type="ECO:0000313" key="2">
    <source>
        <dbReference type="Proteomes" id="UP000030671"/>
    </source>
</evidence>
<dbReference type="OrthoDB" id="3052275at2759"/>
<dbReference type="KEGG" id="hir:HETIRDRAFT_148184"/>
<dbReference type="InParanoid" id="W4JV04"/>
<keyword evidence="2" id="KW-1185">Reference proteome</keyword>
<reference evidence="1 2" key="1">
    <citation type="journal article" date="2012" name="New Phytol.">
        <title>Insight into trade-off between wood decay and parasitism from the genome of a fungal forest pathogen.</title>
        <authorList>
            <person name="Olson A."/>
            <person name="Aerts A."/>
            <person name="Asiegbu F."/>
            <person name="Belbahri L."/>
            <person name="Bouzid O."/>
            <person name="Broberg A."/>
            <person name="Canback B."/>
            <person name="Coutinho P.M."/>
            <person name="Cullen D."/>
            <person name="Dalman K."/>
            <person name="Deflorio G."/>
            <person name="van Diepen L.T."/>
            <person name="Dunand C."/>
            <person name="Duplessis S."/>
            <person name="Durling M."/>
            <person name="Gonthier P."/>
            <person name="Grimwood J."/>
            <person name="Fossdal C.G."/>
            <person name="Hansson D."/>
            <person name="Henrissat B."/>
            <person name="Hietala A."/>
            <person name="Himmelstrand K."/>
            <person name="Hoffmeister D."/>
            <person name="Hogberg N."/>
            <person name="James T.Y."/>
            <person name="Karlsson M."/>
            <person name="Kohler A."/>
            <person name="Kues U."/>
            <person name="Lee Y.H."/>
            <person name="Lin Y.C."/>
            <person name="Lind M."/>
            <person name="Lindquist E."/>
            <person name="Lombard V."/>
            <person name="Lucas S."/>
            <person name="Lunden K."/>
            <person name="Morin E."/>
            <person name="Murat C."/>
            <person name="Park J."/>
            <person name="Raffaello T."/>
            <person name="Rouze P."/>
            <person name="Salamov A."/>
            <person name="Schmutz J."/>
            <person name="Solheim H."/>
            <person name="Stahlberg J."/>
            <person name="Velez H."/>
            <person name="de Vries R.P."/>
            <person name="Wiebenga A."/>
            <person name="Woodward S."/>
            <person name="Yakovlev I."/>
            <person name="Garbelotto M."/>
            <person name="Martin F."/>
            <person name="Grigoriev I.V."/>
            <person name="Stenlid J."/>
        </authorList>
    </citation>
    <scope>NUCLEOTIDE SEQUENCE [LARGE SCALE GENOMIC DNA]</scope>
    <source>
        <strain evidence="1 2">TC 32-1</strain>
    </source>
</reference>
<gene>
    <name evidence="1" type="ORF">HETIRDRAFT_148184</name>
</gene>
<dbReference type="HOGENOM" id="CLU_1154040_0_0_1"/>
<name>W4JV04_HETIT</name>
<dbReference type="Proteomes" id="UP000030671">
    <property type="component" value="Unassembled WGS sequence"/>
</dbReference>
<accession>W4JV04</accession>
<dbReference type="GeneID" id="20667258"/>
<feature type="non-terminal residue" evidence="1">
    <location>
        <position position="235"/>
    </location>
</feature>
<evidence type="ECO:0000313" key="1">
    <source>
        <dbReference type="EMBL" id="ETW76915.1"/>
    </source>
</evidence>
<dbReference type="RefSeq" id="XP_009551777.1">
    <property type="nucleotide sequence ID" value="XM_009553482.1"/>
</dbReference>
<sequence length="235" mass="26473">MSPIKPGSVRALDKVPPTLQPLADGPHRWLFERKRQVGYDGRAGLSINSVVEVIQSHDIHEMQPLEVPEDWKNAVSNETLKPTIALLQRSLCQYVDNGHSAWPSFPVLLYRPRSYFATIPYPKPNTTLHELRDPHMTLYSVEWTIFKILCKANSRVTGYITLDSILFYDALLPAICHQIRGCRVLRSTPITFPSYSADYGSSTCLDFICQPSSNNLPNGLPGEYVPVLFAAHHVD</sequence>
<dbReference type="EMBL" id="KI925464">
    <property type="protein sequence ID" value="ETW76915.1"/>
    <property type="molecule type" value="Genomic_DNA"/>
</dbReference>
<protein>
    <submittedName>
        <fullName evidence="1">Uncharacterized protein</fullName>
    </submittedName>
</protein>
<proteinExistence type="predicted"/>
<organism evidence="1 2">
    <name type="scientific">Heterobasidion irregulare (strain TC 32-1)</name>
    <dbReference type="NCBI Taxonomy" id="747525"/>
    <lineage>
        <taxon>Eukaryota</taxon>
        <taxon>Fungi</taxon>
        <taxon>Dikarya</taxon>
        <taxon>Basidiomycota</taxon>
        <taxon>Agaricomycotina</taxon>
        <taxon>Agaricomycetes</taxon>
        <taxon>Russulales</taxon>
        <taxon>Bondarzewiaceae</taxon>
        <taxon>Heterobasidion</taxon>
        <taxon>Heterobasidion annosum species complex</taxon>
    </lineage>
</organism>